<organism evidence="1 2">
    <name type="scientific">Sphingobium quisquiliarum P25</name>
    <dbReference type="NCBI Taxonomy" id="1329909"/>
    <lineage>
        <taxon>Bacteria</taxon>
        <taxon>Pseudomonadati</taxon>
        <taxon>Pseudomonadota</taxon>
        <taxon>Alphaproteobacteria</taxon>
        <taxon>Sphingomonadales</taxon>
        <taxon>Sphingomonadaceae</taxon>
        <taxon>Sphingobium</taxon>
    </lineage>
</organism>
<dbReference type="PATRIC" id="fig|1329909.3.peg.2121"/>
<reference evidence="1 2" key="1">
    <citation type="journal article" date="2013" name="Genome Announc.">
        <title>Draft Genome Sequence of Sphingobium quisquiliarum Strain P25T, a Novel Hexachlorocyclohexane (HCH)-Degrading Bacterium Isolated from an HCH Dumpsite.</title>
        <authorList>
            <person name="Kumar Singh A."/>
            <person name="Sangwan N."/>
            <person name="Sharma A."/>
            <person name="Gupta V."/>
            <person name="Khurana J.P."/>
            <person name="Lal R."/>
        </authorList>
    </citation>
    <scope>NUCLEOTIDE SEQUENCE [LARGE SCALE GENOMIC DNA]</scope>
    <source>
        <strain evidence="1 2">P25</strain>
    </source>
</reference>
<name>T0I4E5_9SPHN</name>
<dbReference type="AlphaFoldDB" id="T0I4E5"/>
<evidence type="ECO:0000313" key="2">
    <source>
        <dbReference type="Proteomes" id="UP000015525"/>
    </source>
</evidence>
<evidence type="ECO:0000313" key="1">
    <source>
        <dbReference type="EMBL" id="EQB06525.1"/>
    </source>
</evidence>
<keyword evidence="2" id="KW-1185">Reference proteome</keyword>
<sequence>MRIDYDLTPRSFGRAALYGRISTALNSPASPEAAAGIGWQPARAVPVTLAAERRIALGKGARDASALLVTGGFGPAQLLPGLQAEAYAQGGMVGFQARDLFADGKMSLLSPVRNTPLKLGGSISGGAQPAVERLDIGPEVRLRLPLPRIAARMSLEWRERVAGRAAPGSGLAMTLGADF</sequence>
<comment type="caution">
    <text evidence="1">The sequence shown here is derived from an EMBL/GenBank/DDBJ whole genome shotgun (WGS) entry which is preliminary data.</text>
</comment>
<dbReference type="Proteomes" id="UP000015525">
    <property type="component" value="Unassembled WGS sequence"/>
</dbReference>
<gene>
    <name evidence="1" type="ORF">L288_10985</name>
</gene>
<protein>
    <recommendedName>
        <fullName evidence="3">Haemolysin activator HlyB C-terminal domain-containing protein</fullName>
    </recommendedName>
</protein>
<dbReference type="RefSeq" id="WP_021238455.1">
    <property type="nucleotide sequence ID" value="NZ_ATHO01000097.1"/>
</dbReference>
<proteinExistence type="predicted"/>
<accession>T0I4E5</accession>
<evidence type="ECO:0008006" key="3">
    <source>
        <dbReference type="Google" id="ProtNLM"/>
    </source>
</evidence>
<dbReference type="EMBL" id="ATHO01000097">
    <property type="protein sequence ID" value="EQB06525.1"/>
    <property type="molecule type" value="Genomic_DNA"/>
</dbReference>